<dbReference type="EMBL" id="FOEF01000006">
    <property type="protein sequence ID" value="SEP33169.1"/>
    <property type="molecule type" value="Genomic_DNA"/>
</dbReference>
<dbReference type="AlphaFoldDB" id="A0A1H8WZY1"/>
<evidence type="ECO:0000259" key="1">
    <source>
        <dbReference type="Pfam" id="PF12770"/>
    </source>
</evidence>
<dbReference type="Gene3D" id="1.25.40.10">
    <property type="entry name" value="Tetratricopeptide repeat domain"/>
    <property type="match status" value="1"/>
</dbReference>
<organism evidence="2 3">
    <name type="scientific">Amycolatopsis saalfeldensis</name>
    <dbReference type="NCBI Taxonomy" id="394193"/>
    <lineage>
        <taxon>Bacteria</taxon>
        <taxon>Bacillati</taxon>
        <taxon>Actinomycetota</taxon>
        <taxon>Actinomycetes</taxon>
        <taxon>Pseudonocardiales</taxon>
        <taxon>Pseudonocardiaceae</taxon>
        <taxon>Amycolatopsis</taxon>
    </lineage>
</organism>
<sequence>MRAVMHHPGAKEQADAVVRLADLDPARALGPAREAVAAAARERDAAAGSVAERAWGHALLHCGEMDDALRHFRRSVRCAERAGSAALAAEARMKMAFALLQRGRPATALREIDLAVPDLDGAPAGRALAQRAIVLHMDGRLDEALAQFDAVLPTLRATGDLLGVQRLLINRAFLLADRHAFAAAEADLLEAGRLARQLGRELTEGIVAENLGLVETLRGDIPAALAQLGRAERIIAEHGAQLGWVQRHRAELLLSAGLVAEARDAAERAVATCRRERRLLGVPEVRLVLSQAASLSEDPVTAVAQARAARREFARQGRAAWAELAYLTGLRARWTSGPPPPVASARIAAMVRVLAGAGWPAAELEARLFAGRLALARRDPERGCGLLREAATARRRGPATLRARGWYAEALLRKDFGDPAGVVHAARSGLRVLDDHGAALGAADLRARTAAQRTDLAELGLRTAVAGGRAEAVFEWAERGRASRLARPPVRPPDDEVLAGLLAELRSTAREAENASGPAKTLPRQAALERRIRDHIRQRRATGGPATEPVRVAELGRALGERALVEWLRLDGELQALTVVDGRLRRHELGPAARVADLLDRLPFALHRMADVAAAPASAAAAGHLLANAAGRLDEALFGPLPELAGRPLVVVPTGILHSLPWSVLPSCAGRAVAVSPSATLWHAANAREAATGPVTVAAGPGLAGAGAEAEAIAAIHHVRPITDGTVDLVLAQLAKARLAHLAAHGTLAVDHPLFSSLRLHDGPLLAYDLDRLGRVPHTVVLAACDSGRSVVCTGDELLGLGAAFVANGAAQLVASVVPIPDAETAPLMVELHRLLADGQPAAVALARAQQAVRGHGPAAAAAAAGFVCVGAGS</sequence>
<reference evidence="2 3" key="1">
    <citation type="submission" date="2016-10" db="EMBL/GenBank/DDBJ databases">
        <authorList>
            <person name="de Groot N.N."/>
        </authorList>
    </citation>
    <scope>NUCLEOTIDE SEQUENCE [LARGE SCALE GENOMIC DNA]</scope>
    <source>
        <strain evidence="2 3">DSM 44993</strain>
    </source>
</reference>
<dbReference type="OrthoDB" id="9761935at2"/>
<dbReference type="InterPro" id="IPR024983">
    <property type="entry name" value="CHAT_dom"/>
</dbReference>
<dbReference type="Proteomes" id="UP000198582">
    <property type="component" value="Unassembled WGS sequence"/>
</dbReference>
<keyword evidence="3" id="KW-1185">Reference proteome</keyword>
<feature type="domain" description="CHAT" evidence="1">
    <location>
        <begin position="629"/>
        <end position="857"/>
    </location>
</feature>
<evidence type="ECO:0000313" key="2">
    <source>
        <dbReference type="EMBL" id="SEP33169.1"/>
    </source>
</evidence>
<name>A0A1H8WZY1_9PSEU</name>
<accession>A0A1H8WZY1</accession>
<evidence type="ECO:0000313" key="3">
    <source>
        <dbReference type="Proteomes" id="UP000198582"/>
    </source>
</evidence>
<dbReference type="SUPFAM" id="SSF48452">
    <property type="entry name" value="TPR-like"/>
    <property type="match status" value="2"/>
</dbReference>
<dbReference type="STRING" id="394193.SAMN04489732_106107"/>
<dbReference type="RefSeq" id="WP_091617638.1">
    <property type="nucleotide sequence ID" value="NZ_FOEF01000006.1"/>
</dbReference>
<dbReference type="InterPro" id="IPR011990">
    <property type="entry name" value="TPR-like_helical_dom_sf"/>
</dbReference>
<protein>
    <submittedName>
        <fullName evidence="2">CHAT domain-containing protein</fullName>
    </submittedName>
</protein>
<gene>
    <name evidence="2" type="ORF">SAMN04489732_106107</name>
</gene>
<proteinExistence type="predicted"/>
<dbReference type="Pfam" id="PF12770">
    <property type="entry name" value="CHAT"/>
    <property type="match status" value="1"/>
</dbReference>